<dbReference type="Gene3D" id="6.20.120.50">
    <property type="match status" value="1"/>
</dbReference>
<evidence type="ECO:0000313" key="3">
    <source>
        <dbReference type="Proteomes" id="UP000009026"/>
    </source>
</evidence>
<dbReference type="EMBL" id="CP012109">
    <property type="protein sequence ID" value="AKQ64278.1"/>
    <property type="molecule type" value="Genomic_DNA"/>
</dbReference>
<accession>A0A0H4WRP9</accession>
<evidence type="ECO:0008006" key="4">
    <source>
        <dbReference type="Google" id="ProtNLM"/>
    </source>
</evidence>
<dbReference type="Pfam" id="PF11213">
    <property type="entry name" value="DUF3006"/>
    <property type="match status" value="1"/>
</dbReference>
<organism evidence="2 3">
    <name type="scientific">Pseudomyxococcus hansupus</name>
    <dbReference type="NCBI Taxonomy" id="1297742"/>
    <lineage>
        <taxon>Bacteria</taxon>
        <taxon>Pseudomonadati</taxon>
        <taxon>Myxococcota</taxon>
        <taxon>Myxococcia</taxon>
        <taxon>Myxococcales</taxon>
        <taxon>Cystobacterineae</taxon>
        <taxon>Myxococcaceae</taxon>
        <taxon>Pseudomyxococcus</taxon>
    </lineage>
</organism>
<dbReference type="RefSeq" id="WP_002637915.1">
    <property type="nucleotide sequence ID" value="NZ_CP012109.1"/>
</dbReference>
<dbReference type="KEGG" id="mym:A176_001190"/>
<feature type="region of interest" description="Disordered" evidence="1">
    <location>
        <begin position="60"/>
        <end position="81"/>
    </location>
</feature>
<name>A0A0H4WRP9_9BACT</name>
<evidence type="ECO:0000313" key="2">
    <source>
        <dbReference type="EMBL" id="AKQ64278.1"/>
    </source>
</evidence>
<reference evidence="2 3" key="1">
    <citation type="journal article" date="2016" name="PLoS ONE">
        <title>Complete Genome Sequence and Comparative Genomics of a Novel Myxobacterium Myxococcus hansupus.</title>
        <authorList>
            <person name="Sharma G."/>
            <person name="Narwani T."/>
            <person name="Subramanian S."/>
        </authorList>
    </citation>
    <scope>NUCLEOTIDE SEQUENCE [LARGE SCALE GENOMIC DNA]</scope>
    <source>
        <strain evidence="3">mixupus</strain>
    </source>
</reference>
<evidence type="ECO:0000256" key="1">
    <source>
        <dbReference type="SAM" id="MobiDB-lite"/>
    </source>
</evidence>
<dbReference type="InterPro" id="IPR021377">
    <property type="entry name" value="DUF3006"/>
</dbReference>
<gene>
    <name evidence="2" type="ORF">A176_001190</name>
</gene>
<protein>
    <recommendedName>
        <fullName evidence="4">DUF3006 domain-containing protein</fullName>
    </recommendedName>
</protein>
<dbReference type="STRING" id="1297742.A176_001190"/>
<proteinExistence type="predicted"/>
<dbReference type="PATRIC" id="fig|1297742.4.peg.1208"/>
<dbReference type="AlphaFoldDB" id="A0A0H4WRP9"/>
<sequence length="81" mass="8967">MTTRATLDRIEEDVAVLVVDGRQVTRPLSELPAGVREGDVLDLATLEVDREATEALREEVRRAREKATRGKKPPPAGNFDL</sequence>
<dbReference type="OrthoDB" id="164847at2"/>
<keyword evidence="3" id="KW-1185">Reference proteome</keyword>
<dbReference type="Proteomes" id="UP000009026">
    <property type="component" value="Chromosome"/>
</dbReference>